<comment type="caution">
    <text evidence="1">The sequence shown here is derived from an EMBL/GenBank/DDBJ whole genome shotgun (WGS) entry which is preliminary data.</text>
</comment>
<dbReference type="Proteomes" id="UP001060085">
    <property type="component" value="Linkage Group LG03"/>
</dbReference>
<proteinExistence type="predicted"/>
<protein>
    <submittedName>
        <fullName evidence="1">Uncharacterized protein</fullName>
    </submittedName>
</protein>
<sequence length="239" mass="26333">MDGSCTEKKVKRIVWKRSKDKPIKKVLGVDDYSSAEFQNLRKGLHPDPLQLLTSEQTGYFDGLKSYNASMRFQDNMQKGDFSDPLELSVSTSTYSSQGPHMLPLRPVLNKQNESSSVSIVFGGTACTGGTGPPIGAVDIGVSKSAYYFRIALPGVKKDPGEFSCEIEHVGKVHVRGVTTTGDQNVSRYSRVYEMKFQQQCPPGPFTLSFCLPGPVDPRLFSPNFRSDGIFEAVVMKYGI</sequence>
<evidence type="ECO:0000313" key="2">
    <source>
        <dbReference type="Proteomes" id="UP001060085"/>
    </source>
</evidence>
<name>A0ACC0BN59_CATRO</name>
<keyword evidence="2" id="KW-1185">Reference proteome</keyword>
<accession>A0ACC0BN59</accession>
<gene>
    <name evidence="1" type="ORF">M9H77_14440</name>
</gene>
<organism evidence="1 2">
    <name type="scientific">Catharanthus roseus</name>
    <name type="common">Madagascar periwinkle</name>
    <name type="synonym">Vinca rosea</name>
    <dbReference type="NCBI Taxonomy" id="4058"/>
    <lineage>
        <taxon>Eukaryota</taxon>
        <taxon>Viridiplantae</taxon>
        <taxon>Streptophyta</taxon>
        <taxon>Embryophyta</taxon>
        <taxon>Tracheophyta</taxon>
        <taxon>Spermatophyta</taxon>
        <taxon>Magnoliopsida</taxon>
        <taxon>eudicotyledons</taxon>
        <taxon>Gunneridae</taxon>
        <taxon>Pentapetalae</taxon>
        <taxon>asterids</taxon>
        <taxon>lamiids</taxon>
        <taxon>Gentianales</taxon>
        <taxon>Apocynaceae</taxon>
        <taxon>Rauvolfioideae</taxon>
        <taxon>Vinceae</taxon>
        <taxon>Catharanthinae</taxon>
        <taxon>Catharanthus</taxon>
    </lineage>
</organism>
<evidence type="ECO:0000313" key="1">
    <source>
        <dbReference type="EMBL" id="KAI5674076.1"/>
    </source>
</evidence>
<dbReference type="EMBL" id="CM044703">
    <property type="protein sequence ID" value="KAI5674076.1"/>
    <property type="molecule type" value="Genomic_DNA"/>
</dbReference>
<reference evidence="2" key="1">
    <citation type="journal article" date="2023" name="Nat. Plants">
        <title>Single-cell RNA sequencing provides a high-resolution roadmap for understanding the multicellular compartmentation of specialized metabolism.</title>
        <authorList>
            <person name="Sun S."/>
            <person name="Shen X."/>
            <person name="Li Y."/>
            <person name="Li Y."/>
            <person name="Wang S."/>
            <person name="Li R."/>
            <person name="Zhang H."/>
            <person name="Shen G."/>
            <person name="Guo B."/>
            <person name="Wei J."/>
            <person name="Xu J."/>
            <person name="St-Pierre B."/>
            <person name="Chen S."/>
            <person name="Sun C."/>
        </authorList>
    </citation>
    <scope>NUCLEOTIDE SEQUENCE [LARGE SCALE GENOMIC DNA]</scope>
</reference>